<accession>A0A8J6TI78</accession>
<evidence type="ECO:0000313" key="2">
    <source>
        <dbReference type="Proteomes" id="UP000603434"/>
    </source>
</evidence>
<dbReference type="Proteomes" id="UP000603434">
    <property type="component" value="Unassembled WGS sequence"/>
</dbReference>
<evidence type="ECO:0000313" key="1">
    <source>
        <dbReference type="EMBL" id="MBC8362825.1"/>
    </source>
</evidence>
<gene>
    <name evidence="1" type="ORF">H8E23_15680</name>
</gene>
<organism evidence="1 2">
    <name type="scientific">Candidatus Desulfatibia profunda</name>
    <dbReference type="NCBI Taxonomy" id="2841695"/>
    <lineage>
        <taxon>Bacteria</taxon>
        <taxon>Pseudomonadati</taxon>
        <taxon>Thermodesulfobacteriota</taxon>
        <taxon>Desulfobacteria</taxon>
        <taxon>Desulfobacterales</taxon>
        <taxon>Desulfobacterales incertae sedis</taxon>
        <taxon>Candidatus Desulfatibia</taxon>
    </lineage>
</organism>
<sequence length="48" mass="5694">MVLTVTEEEYQQMEMALMDADKDEALRLVRIFAKRLKEQKQQGLKSHL</sequence>
<protein>
    <submittedName>
        <fullName evidence="1">Uncharacterized protein</fullName>
    </submittedName>
</protein>
<name>A0A8J6TI78_9BACT</name>
<dbReference type="AlphaFoldDB" id="A0A8J6TI78"/>
<comment type="caution">
    <text evidence="1">The sequence shown here is derived from an EMBL/GenBank/DDBJ whole genome shotgun (WGS) entry which is preliminary data.</text>
</comment>
<dbReference type="EMBL" id="JACNJH010000223">
    <property type="protein sequence ID" value="MBC8362825.1"/>
    <property type="molecule type" value="Genomic_DNA"/>
</dbReference>
<proteinExistence type="predicted"/>
<reference evidence="1 2" key="1">
    <citation type="submission" date="2020-08" db="EMBL/GenBank/DDBJ databases">
        <title>Bridging the membrane lipid divide: bacteria of the FCB group superphylum have the potential to synthesize archaeal ether lipids.</title>
        <authorList>
            <person name="Villanueva L."/>
            <person name="Von Meijenfeldt F.A.B."/>
            <person name="Westbye A.B."/>
            <person name="Yadav S."/>
            <person name="Hopmans E.C."/>
            <person name="Dutilh B.E."/>
            <person name="Sinninghe Damste J.S."/>
        </authorList>
    </citation>
    <scope>NUCLEOTIDE SEQUENCE [LARGE SCALE GENOMIC DNA]</scope>
    <source>
        <strain evidence="1">NIOZ-UU30</strain>
    </source>
</reference>